<protein>
    <submittedName>
        <fullName evidence="1">Nucleotidyl transferase AbiEii/AbiGii toxin family protein</fullName>
    </submittedName>
</protein>
<dbReference type="InterPro" id="IPR014942">
    <property type="entry name" value="AbiEii"/>
</dbReference>
<dbReference type="GO" id="GO:0016740">
    <property type="term" value="F:transferase activity"/>
    <property type="evidence" value="ECO:0007669"/>
    <property type="project" value="UniProtKB-KW"/>
</dbReference>
<keyword evidence="2" id="KW-1185">Reference proteome</keyword>
<keyword evidence="1" id="KW-0808">Transferase</keyword>
<accession>A0A8J7LWY6</accession>
<gene>
    <name evidence="1" type="ORF">JFN93_17025</name>
</gene>
<dbReference type="RefSeq" id="WP_199385331.1">
    <property type="nucleotide sequence ID" value="NZ_JAEMHM010000014.1"/>
</dbReference>
<sequence>MNNISIDISGRIDAGRISILRSIKAVAEELKIHFFVVGAFARDVIFEHIHRIPAPRVTEDIDIGVEVASWEEFQRLTGALIDRELLSATKSPHRFIASSFAAMVDIVPYGGISGETKRISWPPDHDMIMSMLGFEEAYQSALKVRLSSDPPLEILVPSVPALALLKIISWADAYPRREHDAHDLLFILENYDATGVEAKLYESHVPLLTEEEFDSRLASVRLLGRDIAQLGSPETLKTVEEILIRETDEEQGFRMLSNMVKGASFQGTKFEAALQLLKKLLQGIQEEKPRE</sequence>
<dbReference type="Pfam" id="PF08843">
    <property type="entry name" value="AbiEii"/>
    <property type="match status" value="1"/>
</dbReference>
<reference evidence="1" key="1">
    <citation type="submission" date="2020-12" db="EMBL/GenBank/DDBJ databases">
        <title>Geomonas sp. Red875, isolated from river sediment.</title>
        <authorList>
            <person name="Xu Z."/>
            <person name="Zhang Z."/>
            <person name="Masuda Y."/>
            <person name="Itoh H."/>
            <person name="Senoo K."/>
        </authorList>
    </citation>
    <scope>NUCLEOTIDE SEQUENCE</scope>
    <source>
        <strain evidence="1">Red875</strain>
    </source>
</reference>
<proteinExistence type="predicted"/>
<dbReference type="Proteomes" id="UP000636888">
    <property type="component" value="Unassembled WGS sequence"/>
</dbReference>
<evidence type="ECO:0000313" key="1">
    <source>
        <dbReference type="EMBL" id="MBJ6726415.1"/>
    </source>
</evidence>
<evidence type="ECO:0000313" key="2">
    <source>
        <dbReference type="Proteomes" id="UP000636888"/>
    </source>
</evidence>
<dbReference type="EMBL" id="JAEMHM010000014">
    <property type="protein sequence ID" value="MBJ6726415.1"/>
    <property type="molecule type" value="Genomic_DNA"/>
</dbReference>
<organism evidence="1 2">
    <name type="scientific">Geomesophilobacter sediminis</name>
    <dbReference type="NCBI Taxonomy" id="2798584"/>
    <lineage>
        <taxon>Bacteria</taxon>
        <taxon>Pseudomonadati</taxon>
        <taxon>Thermodesulfobacteriota</taxon>
        <taxon>Desulfuromonadia</taxon>
        <taxon>Geobacterales</taxon>
        <taxon>Geobacteraceae</taxon>
        <taxon>Geomesophilobacter</taxon>
    </lineage>
</organism>
<dbReference type="AlphaFoldDB" id="A0A8J7LWY6"/>
<comment type="caution">
    <text evidence="1">The sequence shown here is derived from an EMBL/GenBank/DDBJ whole genome shotgun (WGS) entry which is preliminary data.</text>
</comment>
<name>A0A8J7LWY6_9BACT</name>